<comment type="caution">
    <text evidence="2">The sequence shown here is derived from an EMBL/GenBank/DDBJ whole genome shotgun (WGS) entry which is preliminary data.</text>
</comment>
<evidence type="ECO:0000313" key="3">
    <source>
        <dbReference type="Proteomes" id="UP000295493"/>
    </source>
</evidence>
<reference evidence="2 3" key="1">
    <citation type="submission" date="2019-03" db="EMBL/GenBank/DDBJ databases">
        <title>Genomic Encyclopedia of Type Strains, Phase IV (KMG-IV): sequencing the most valuable type-strain genomes for metagenomic binning, comparative biology and taxonomic classification.</title>
        <authorList>
            <person name="Goeker M."/>
        </authorList>
    </citation>
    <scope>NUCLEOTIDE SEQUENCE [LARGE SCALE GENOMIC DNA]</scope>
    <source>
        <strain evidence="2 3">DSM 25059</strain>
    </source>
</reference>
<dbReference type="Proteomes" id="UP000295493">
    <property type="component" value="Unassembled WGS sequence"/>
</dbReference>
<keyword evidence="1" id="KW-0472">Membrane</keyword>
<keyword evidence="1" id="KW-0812">Transmembrane</keyword>
<evidence type="ECO:0000313" key="2">
    <source>
        <dbReference type="EMBL" id="TDN79061.1"/>
    </source>
</evidence>
<accession>A0A4R6FCV5</accession>
<evidence type="ECO:0008006" key="4">
    <source>
        <dbReference type="Google" id="ProtNLM"/>
    </source>
</evidence>
<name>A0A4R6FCV5_9SPHN</name>
<dbReference type="EMBL" id="SNWD01000014">
    <property type="protein sequence ID" value="TDN79061.1"/>
    <property type="molecule type" value="Genomic_DNA"/>
</dbReference>
<dbReference type="OrthoDB" id="7198805at2"/>
<sequence>MSAISSPRSESPFTRAMVLVLIGAGLLLGIGFLLMSGFRDELSNSFDRPPPVETRSGEGFYGLRRLIDLMPRGETFLVESAADQGATALLILTPEVGGSAQDLHHILAARTNGSRPTLIVLPKWQVSRTPFTRNRVKRTGPIGSMPIEKLLGRKGLSIRFESPAALIAPTGFVRHLPAPVPGLTQTIDGEGIEPLITTTGKGIVLGRLTDEQQVYILADPDILNNRALKTENGARAALDMVGALNPADPGFVGFDTTLHYRPGERNLIKLMFLPPFVAVTIAILAAALMAIVAGAARFGPVRREARAVVPGKRALADNIAALTRLAGKTHRAGNAYADWVRDWTARRLHAPAGLNADQRADWLDARSGDADPKFTDLAMRARDARNDAALLDAARDLDDWRREMTE</sequence>
<organism evidence="2 3">
    <name type="scientific">Stakelama pacifica</name>
    <dbReference type="NCBI Taxonomy" id="517720"/>
    <lineage>
        <taxon>Bacteria</taxon>
        <taxon>Pseudomonadati</taxon>
        <taxon>Pseudomonadota</taxon>
        <taxon>Alphaproteobacteria</taxon>
        <taxon>Sphingomonadales</taxon>
        <taxon>Sphingomonadaceae</taxon>
        <taxon>Stakelama</taxon>
    </lineage>
</organism>
<dbReference type="RefSeq" id="WP_133496773.1">
    <property type="nucleotide sequence ID" value="NZ_BMLU01000013.1"/>
</dbReference>
<proteinExistence type="predicted"/>
<gene>
    <name evidence="2" type="ORF">EV664_11497</name>
</gene>
<protein>
    <recommendedName>
        <fullName evidence="4">DUF4350 domain-containing protein</fullName>
    </recommendedName>
</protein>
<keyword evidence="1" id="KW-1133">Transmembrane helix</keyword>
<feature type="transmembrane region" description="Helical" evidence="1">
    <location>
        <begin position="16"/>
        <end position="38"/>
    </location>
</feature>
<dbReference type="AlphaFoldDB" id="A0A4R6FCV5"/>
<feature type="transmembrane region" description="Helical" evidence="1">
    <location>
        <begin position="270"/>
        <end position="296"/>
    </location>
</feature>
<evidence type="ECO:0000256" key="1">
    <source>
        <dbReference type="SAM" id="Phobius"/>
    </source>
</evidence>
<keyword evidence="3" id="KW-1185">Reference proteome</keyword>